<dbReference type="Pfam" id="PF08172">
    <property type="entry name" value="CASP_C"/>
    <property type="match status" value="1"/>
</dbReference>
<dbReference type="OrthoDB" id="10257567at2759"/>
<keyword evidence="5 12" id="KW-0812">Transmembrane</keyword>
<sequence length="707" mass="82444">METFEETVALEGLGDAGNEKEKEKPSNIGAFGFSPTSSIAVVFSYWKDFNLENERTKLDEQGLRIGENQEVSLKNRRKLAENTRDFKKASPEDKQKMFNSLLKGYQEEVDNLTKRAKFGENAFLNIYQKLYEAPDPVPALASATDLSLKVTELESENRKMKHELEEYRTEAAHLRNQQATVRRLEERNRQLELQMEEKVKEIVEMKQRSLAEENQKMLEVLKEREQSLQDQLRAAKETVQNMQRLHEYGQSQLFEFRAQNEEERAAKQAELNLLTDEVERAQTRLLSLEREKEQLRSQLQIAHTPENAVQERQESGTNSTLEASLLEKEKKISELHIELNNLEMQLSVQHEQHLSELKRLNSLVNEKITEIEDLQKSLEQRPTIKQVEDLRKQVKILQAVGYNSIEAEDWEVATTGEDMTKLEALLLDKNRKMEHELTQLKVQLAEKVKVAEAFEVKAKEMEMKIDQQQELITKLEEDILRGYNSLEKRTTKADDWGLAELGASDISKPLLKEAEDEEQNSMLQVICSQRDRFRQRLRETEEELRILQDKNKALAAELEKYKADNLKLYEKMRYIQDYTQERPFSRGSKKRSEDPEAGFSSDVETKYRKLYEEDINPFTAFSKKEKERRYKELGLRDKITLTSGRFLLGNKYARTFIFFYSIGLHILVFSSLYRMSALSFHVIGNQNRVQSVAAYTNTTTLLPQSLL</sequence>
<feature type="coiled-coil region" evidence="10">
    <location>
        <begin position="325"/>
        <end position="377"/>
    </location>
</feature>
<accession>A0A8T2SQI9</accession>
<keyword evidence="7" id="KW-0333">Golgi apparatus</keyword>
<dbReference type="PANTHER" id="PTHR14043:SF2">
    <property type="entry name" value="HOMEOBOX PROTEIN CUT"/>
    <property type="match status" value="1"/>
</dbReference>
<comment type="subcellular location">
    <subcellularLocation>
        <location evidence="1">Golgi apparatus membrane</location>
        <topology evidence="1">Single-pass type IV membrane protein</topology>
    </subcellularLocation>
</comment>
<evidence type="ECO:0000259" key="14">
    <source>
        <dbReference type="Pfam" id="PF25398"/>
    </source>
</evidence>
<evidence type="ECO:0000313" key="16">
    <source>
        <dbReference type="Proteomes" id="UP000825935"/>
    </source>
</evidence>
<evidence type="ECO:0000256" key="8">
    <source>
        <dbReference type="ARBA" id="ARBA00023054"/>
    </source>
</evidence>
<gene>
    <name evidence="15" type="ORF">KP509_18G007100</name>
</gene>
<comment type="similarity">
    <text evidence="2">Belongs to the CASP family.</text>
</comment>
<dbReference type="AlphaFoldDB" id="A0A8T2SQI9"/>
<organism evidence="15 16">
    <name type="scientific">Ceratopteris richardii</name>
    <name type="common">Triangle waterfern</name>
    <dbReference type="NCBI Taxonomy" id="49495"/>
    <lineage>
        <taxon>Eukaryota</taxon>
        <taxon>Viridiplantae</taxon>
        <taxon>Streptophyta</taxon>
        <taxon>Embryophyta</taxon>
        <taxon>Tracheophyta</taxon>
        <taxon>Polypodiopsida</taxon>
        <taxon>Polypodiidae</taxon>
        <taxon>Polypodiales</taxon>
        <taxon>Pteridineae</taxon>
        <taxon>Pteridaceae</taxon>
        <taxon>Parkerioideae</taxon>
        <taxon>Ceratopteris</taxon>
    </lineage>
</organism>
<feature type="transmembrane region" description="Helical" evidence="12">
    <location>
        <begin position="652"/>
        <end position="673"/>
    </location>
</feature>
<evidence type="ECO:0000256" key="4">
    <source>
        <dbReference type="ARBA" id="ARBA00022448"/>
    </source>
</evidence>
<keyword evidence="4" id="KW-0813">Transport</keyword>
<evidence type="ECO:0000256" key="7">
    <source>
        <dbReference type="ARBA" id="ARBA00023034"/>
    </source>
</evidence>
<feature type="coiled-coil region" evidence="10">
    <location>
        <begin position="523"/>
        <end position="571"/>
    </location>
</feature>
<keyword evidence="16" id="KW-1185">Reference proteome</keyword>
<evidence type="ECO:0000256" key="12">
    <source>
        <dbReference type="SAM" id="Phobius"/>
    </source>
</evidence>
<dbReference type="Pfam" id="PF25398">
    <property type="entry name" value="CUX1_N"/>
    <property type="match status" value="1"/>
</dbReference>
<protein>
    <recommendedName>
        <fullName evidence="3">Protein CASP</fullName>
    </recommendedName>
</protein>
<evidence type="ECO:0000256" key="2">
    <source>
        <dbReference type="ARBA" id="ARBA00006415"/>
    </source>
</evidence>
<dbReference type="PANTHER" id="PTHR14043">
    <property type="entry name" value="CCAAT DISPLACEMENT PROTEIN-RELATED"/>
    <property type="match status" value="1"/>
</dbReference>
<evidence type="ECO:0000256" key="6">
    <source>
        <dbReference type="ARBA" id="ARBA00022989"/>
    </source>
</evidence>
<evidence type="ECO:0000256" key="11">
    <source>
        <dbReference type="SAM" id="MobiDB-lite"/>
    </source>
</evidence>
<feature type="domain" description="CASP C-terminal" evidence="13">
    <location>
        <begin position="455"/>
        <end position="678"/>
    </location>
</feature>
<dbReference type="EMBL" id="CM035423">
    <property type="protein sequence ID" value="KAH7365059.1"/>
    <property type="molecule type" value="Genomic_DNA"/>
</dbReference>
<keyword evidence="6 12" id="KW-1133">Transmembrane helix</keyword>
<feature type="coiled-coil region" evidence="10">
    <location>
        <begin position="102"/>
        <end position="298"/>
    </location>
</feature>
<dbReference type="EMBL" id="CM035423">
    <property type="protein sequence ID" value="KAH7365060.1"/>
    <property type="molecule type" value="Genomic_DNA"/>
</dbReference>
<keyword evidence="8 10" id="KW-0175">Coiled coil</keyword>
<evidence type="ECO:0000256" key="3">
    <source>
        <dbReference type="ARBA" id="ARBA00018691"/>
    </source>
</evidence>
<dbReference type="GO" id="GO:0006891">
    <property type="term" value="P:intra-Golgi vesicle-mediated transport"/>
    <property type="evidence" value="ECO:0007669"/>
    <property type="project" value="InterPro"/>
</dbReference>
<evidence type="ECO:0000259" key="13">
    <source>
        <dbReference type="Pfam" id="PF08172"/>
    </source>
</evidence>
<dbReference type="GO" id="GO:0000139">
    <property type="term" value="C:Golgi membrane"/>
    <property type="evidence" value="ECO:0007669"/>
    <property type="project" value="UniProtKB-SubCell"/>
</dbReference>
<name>A0A8T2SQI9_CERRI</name>
<evidence type="ECO:0000256" key="1">
    <source>
        <dbReference type="ARBA" id="ARBA00004409"/>
    </source>
</evidence>
<feature type="coiled-coil region" evidence="10">
    <location>
        <begin position="451"/>
        <end position="478"/>
    </location>
</feature>
<comment type="caution">
    <text evidence="15">The sequence shown here is derived from an EMBL/GenBank/DDBJ whole genome shotgun (WGS) entry which is preliminary data.</text>
</comment>
<evidence type="ECO:0000256" key="10">
    <source>
        <dbReference type="SAM" id="Coils"/>
    </source>
</evidence>
<keyword evidence="9 12" id="KW-0472">Membrane</keyword>
<dbReference type="InterPro" id="IPR057476">
    <property type="entry name" value="Cux_N"/>
</dbReference>
<evidence type="ECO:0000256" key="5">
    <source>
        <dbReference type="ARBA" id="ARBA00022692"/>
    </source>
</evidence>
<feature type="region of interest" description="Disordered" evidence="11">
    <location>
        <begin position="1"/>
        <end position="29"/>
    </location>
</feature>
<dbReference type="InterPro" id="IPR012955">
    <property type="entry name" value="CASP_C"/>
</dbReference>
<dbReference type="OMA" id="WQQEGFN"/>
<feature type="domain" description="Cux N-terminal" evidence="14">
    <location>
        <begin position="36"/>
        <end position="146"/>
    </location>
</feature>
<evidence type="ECO:0000313" key="15">
    <source>
        <dbReference type="EMBL" id="KAH7365060.1"/>
    </source>
</evidence>
<evidence type="ECO:0000256" key="9">
    <source>
        <dbReference type="ARBA" id="ARBA00023136"/>
    </source>
</evidence>
<proteinExistence type="inferred from homology"/>
<dbReference type="Proteomes" id="UP000825935">
    <property type="component" value="Chromosome 18"/>
</dbReference>
<reference evidence="15" key="1">
    <citation type="submission" date="2021-08" db="EMBL/GenBank/DDBJ databases">
        <title>WGS assembly of Ceratopteris richardii.</title>
        <authorList>
            <person name="Marchant D.B."/>
            <person name="Chen G."/>
            <person name="Jenkins J."/>
            <person name="Shu S."/>
            <person name="Leebens-Mack J."/>
            <person name="Grimwood J."/>
            <person name="Schmutz J."/>
            <person name="Soltis P."/>
            <person name="Soltis D."/>
            <person name="Chen Z.-H."/>
        </authorList>
    </citation>
    <scope>NUCLEOTIDE SEQUENCE</scope>
    <source>
        <strain evidence="15">Whitten #5841</strain>
        <tissue evidence="15">Leaf</tissue>
    </source>
</reference>